<evidence type="ECO:0000313" key="7">
    <source>
        <dbReference type="Proteomes" id="UP001139409"/>
    </source>
</evidence>
<dbReference type="GO" id="GO:0030272">
    <property type="term" value="F:5-formyltetrahydrofolate cyclo-ligase activity"/>
    <property type="evidence" value="ECO:0007669"/>
    <property type="project" value="UniProtKB-EC"/>
</dbReference>
<dbReference type="InterPro" id="IPR002698">
    <property type="entry name" value="FTHF_cligase"/>
</dbReference>
<feature type="binding site" evidence="4">
    <location>
        <position position="57"/>
    </location>
    <ligand>
        <name>substrate</name>
    </ligand>
</feature>
<dbReference type="PANTHER" id="PTHR23407:SF1">
    <property type="entry name" value="5-FORMYLTETRAHYDROFOLATE CYCLO-LIGASE"/>
    <property type="match status" value="1"/>
</dbReference>
<dbReference type="Gene3D" id="3.40.50.10420">
    <property type="entry name" value="NagB/RpiA/CoA transferase-like"/>
    <property type="match status" value="1"/>
</dbReference>
<organism evidence="6 7">
    <name type="scientific">Fulvivirga sedimenti</name>
    <dbReference type="NCBI Taxonomy" id="2879465"/>
    <lineage>
        <taxon>Bacteria</taxon>
        <taxon>Pseudomonadati</taxon>
        <taxon>Bacteroidota</taxon>
        <taxon>Cytophagia</taxon>
        <taxon>Cytophagales</taxon>
        <taxon>Fulvivirgaceae</taxon>
        <taxon>Fulvivirga</taxon>
    </lineage>
</organism>
<dbReference type="AlphaFoldDB" id="A0A9X1HW71"/>
<dbReference type="EMBL" id="JAIXNE010000008">
    <property type="protein sequence ID" value="MCA6078981.1"/>
    <property type="molecule type" value="Genomic_DNA"/>
</dbReference>
<comment type="catalytic activity">
    <reaction evidence="5">
        <text>(6S)-5-formyl-5,6,7,8-tetrahydrofolate + ATP = (6R)-5,10-methenyltetrahydrofolate + ADP + phosphate</text>
        <dbReference type="Rhea" id="RHEA:10488"/>
        <dbReference type="ChEBI" id="CHEBI:30616"/>
        <dbReference type="ChEBI" id="CHEBI:43474"/>
        <dbReference type="ChEBI" id="CHEBI:57455"/>
        <dbReference type="ChEBI" id="CHEBI:57457"/>
        <dbReference type="ChEBI" id="CHEBI:456216"/>
        <dbReference type="EC" id="6.3.3.2"/>
    </reaction>
</comment>
<evidence type="ECO:0000256" key="4">
    <source>
        <dbReference type="PIRSR" id="PIRSR006806-1"/>
    </source>
</evidence>
<evidence type="ECO:0000256" key="3">
    <source>
        <dbReference type="ARBA" id="ARBA00022840"/>
    </source>
</evidence>
<dbReference type="NCBIfam" id="TIGR02727">
    <property type="entry name" value="MTHFS_bact"/>
    <property type="match status" value="1"/>
</dbReference>
<dbReference type="Proteomes" id="UP001139409">
    <property type="component" value="Unassembled WGS sequence"/>
</dbReference>
<feature type="binding site" evidence="4">
    <location>
        <position position="50"/>
    </location>
    <ligand>
        <name>substrate</name>
    </ligand>
</feature>
<keyword evidence="5" id="KW-0479">Metal-binding</keyword>
<dbReference type="PANTHER" id="PTHR23407">
    <property type="entry name" value="ATPASE INHIBITOR/5-FORMYLTETRAHYDROFOLATE CYCLO-LIGASE"/>
    <property type="match status" value="1"/>
</dbReference>
<dbReference type="SUPFAM" id="SSF100950">
    <property type="entry name" value="NagB/RpiA/CoA transferase-like"/>
    <property type="match status" value="1"/>
</dbReference>
<comment type="similarity">
    <text evidence="1 5">Belongs to the 5-formyltetrahydrofolate cyclo-ligase family.</text>
</comment>
<dbReference type="GO" id="GO:0035999">
    <property type="term" value="P:tetrahydrofolate interconversion"/>
    <property type="evidence" value="ECO:0007669"/>
    <property type="project" value="TreeGrafter"/>
</dbReference>
<dbReference type="EC" id="6.3.3.2" evidence="5"/>
<dbReference type="Pfam" id="PF01812">
    <property type="entry name" value="5-FTHF_cyc-lig"/>
    <property type="match status" value="1"/>
</dbReference>
<comment type="cofactor">
    <cofactor evidence="5">
        <name>Mg(2+)</name>
        <dbReference type="ChEBI" id="CHEBI:18420"/>
    </cofactor>
</comment>
<accession>A0A9X1HW71</accession>
<dbReference type="InterPro" id="IPR024185">
    <property type="entry name" value="FTHF_cligase-like_sf"/>
</dbReference>
<dbReference type="GO" id="GO:0005524">
    <property type="term" value="F:ATP binding"/>
    <property type="evidence" value="ECO:0007669"/>
    <property type="project" value="UniProtKB-KW"/>
</dbReference>
<reference evidence="6" key="1">
    <citation type="submission" date="2021-09" db="EMBL/GenBank/DDBJ databases">
        <title>Fulvivirga sp. isolated from coastal sediment.</title>
        <authorList>
            <person name="Yu H."/>
        </authorList>
    </citation>
    <scope>NUCLEOTIDE SEQUENCE</scope>
    <source>
        <strain evidence="6">1062</strain>
    </source>
</reference>
<keyword evidence="7" id="KW-1185">Reference proteome</keyword>
<dbReference type="RefSeq" id="WP_225699843.1">
    <property type="nucleotide sequence ID" value="NZ_JAIXNE010000008.1"/>
</dbReference>
<gene>
    <name evidence="6" type="ORF">LDX50_29175</name>
</gene>
<dbReference type="GO" id="GO:0046872">
    <property type="term" value="F:metal ion binding"/>
    <property type="evidence" value="ECO:0007669"/>
    <property type="project" value="UniProtKB-KW"/>
</dbReference>
<proteinExistence type="inferred from homology"/>
<keyword evidence="6" id="KW-0436">Ligase</keyword>
<name>A0A9X1HW71_9BACT</name>
<evidence type="ECO:0000256" key="5">
    <source>
        <dbReference type="RuleBase" id="RU361279"/>
    </source>
</evidence>
<keyword evidence="3 4" id="KW-0067">ATP-binding</keyword>
<dbReference type="InterPro" id="IPR037171">
    <property type="entry name" value="NagB/RpiA_transferase-like"/>
</dbReference>
<feature type="binding site" evidence="4">
    <location>
        <begin position="135"/>
        <end position="143"/>
    </location>
    <ligand>
        <name>ATP</name>
        <dbReference type="ChEBI" id="CHEBI:30616"/>
    </ligand>
</feature>
<dbReference type="GO" id="GO:0009396">
    <property type="term" value="P:folic acid-containing compound biosynthetic process"/>
    <property type="evidence" value="ECO:0007669"/>
    <property type="project" value="TreeGrafter"/>
</dbReference>
<evidence type="ECO:0000313" key="6">
    <source>
        <dbReference type="EMBL" id="MCA6078981.1"/>
    </source>
</evidence>
<protein>
    <recommendedName>
        <fullName evidence="5">5-formyltetrahydrofolate cyclo-ligase</fullName>
        <ecNumber evidence="5">6.3.3.2</ecNumber>
    </recommendedName>
</protein>
<evidence type="ECO:0000256" key="2">
    <source>
        <dbReference type="ARBA" id="ARBA00022741"/>
    </source>
</evidence>
<comment type="caution">
    <text evidence="6">The sequence shown here is derived from an EMBL/GenBank/DDBJ whole genome shotgun (WGS) entry which is preliminary data.</text>
</comment>
<dbReference type="PIRSF" id="PIRSF006806">
    <property type="entry name" value="FTHF_cligase"/>
    <property type="match status" value="1"/>
</dbReference>
<evidence type="ECO:0000256" key="1">
    <source>
        <dbReference type="ARBA" id="ARBA00010638"/>
    </source>
</evidence>
<feature type="binding site" evidence="4">
    <location>
        <begin position="4"/>
        <end position="8"/>
    </location>
    <ligand>
        <name>ATP</name>
        <dbReference type="ChEBI" id="CHEBI:30616"/>
    </ligand>
</feature>
<keyword evidence="2 4" id="KW-0547">Nucleotide-binding</keyword>
<sequence>MVSKSVLRKVYLEKRIFLSDEEYELRSRLVRENFLRTYPPESFESLHVFLPITEKKEVNTWLIIHEVRKRNPDIQIYVSKSLKNGILHHYLLEEDTRLRVSPWGIPEPDGYEPITPGHVDIILVPLVISDRSGHRIGYGMGYYDRFLNEVSSTHQVGLTLSPPLDEIKTAEDHDVRLSACIGPYLSEFFQ</sequence>
<keyword evidence="5" id="KW-0460">Magnesium</keyword>